<dbReference type="Proteomes" id="UP000295096">
    <property type="component" value="Unassembled WGS sequence"/>
</dbReference>
<dbReference type="RefSeq" id="WP_133287688.1">
    <property type="nucleotide sequence ID" value="NZ_SMSJ01000005.1"/>
</dbReference>
<organism evidence="2 3">
    <name type="scientific">Dankookia rubra</name>
    <dbReference type="NCBI Taxonomy" id="1442381"/>
    <lineage>
        <taxon>Bacteria</taxon>
        <taxon>Pseudomonadati</taxon>
        <taxon>Pseudomonadota</taxon>
        <taxon>Alphaproteobacteria</taxon>
        <taxon>Acetobacterales</taxon>
        <taxon>Roseomonadaceae</taxon>
        <taxon>Dankookia</taxon>
    </lineage>
</organism>
<proteinExistence type="predicted"/>
<dbReference type="AlphaFoldDB" id="A0A4R5QKV6"/>
<evidence type="ECO:0000313" key="2">
    <source>
        <dbReference type="EMBL" id="TDH63391.1"/>
    </source>
</evidence>
<evidence type="ECO:0000256" key="1">
    <source>
        <dbReference type="SAM" id="MobiDB-lite"/>
    </source>
</evidence>
<dbReference type="PANTHER" id="PTHR39337:SF1">
    <property type="entry name" value="BLR5642 PROTEIN"/>
    <property type="match status" value="1"/>
</dbReference>
<dbReference type="PIRSF" id="PIRSF024492">
    <property type="entry name" value="UCP024492"/>
    <property type="match status" value="1"/>
</dbReference>
<comment type="caution">
    <text evidence="2">The sequence shown here is derived from an EMBL/GenBank/DDBJ whole genome shotgun (WGS) entry which is preliminary data.</text>
</comment>
<dbReference type="InterPro" id="IPR014519">
    <property type="entry name" value="UCP024492"/>
</dbReference>
<gene>
    <name evidence="2" type="ORF">E2C06_06020</name>
</gene>
<name>A0A4R5QKV6_9PROT</name>
<dbReference type="Pfam" id="PF04343">
    <property type="entry name" value="DUF488"/>
    <property type="match status" value="1"/>
</dbReference>
<dbReference type="EMBL" id="SMSJ01000005">
    <property type="protein sequence ID" value="TDH63391.1"/>
    <property type="molecule type" value="Genomic_DNA"/>
</dbReference>
<dbReference type="OrthoDB" id="9810084at2"/>
<feature type="region of interest" description="Disordered" evidence="1">
    <location>
        <begin position="1"/>
        <end position="27"/>
    </location>
</feature>
<protein>
    <submittedName>
        <fullName evidence="2">DUF488 domain-containing protein</fullName>
    </submittedName>
</protein>
<keyword evidence="3" id="KW-1185">Reference proteome</keyword>
<dbReference type="InterPro" id="IPR007438">
    <property type="entry name" value="DUF488"/>
</dbReference>
<dbReference type="PANTHER" id="PTHR39337">
    <property type="entry name" value="BLR5642 PROTEIN"/>
    <property type="match status" value="1"/>
</dbReference>
<accession>A0A4R5QKV6</accession>
<evidence type="ECO:0000313" key="3">
    <source>
        <dbReference type="Proteomes" id="UP000295096"/>
    </source>
</evidence>
<reference evidence="2 3" key="1">
    <citation type="journal article" date="2016" name="J. Microbiol.">
        <title>Dankookia rubra gen. nov., sp. nov., an alphaproteobacterium isolated from sediment of a shallow stream.</title>
        <authorList>
            <person name="Kim W.H."/>
            <person name="Kim D.H."/>
            <person name="Kang K."/>
            <person name="Ahn T.Y."/>
        </authorList>
    </citation>
    <scope>NUCLEOTIDE SEQUENCE [LARGE SCALE GENOMIC DNA]</scope>
    <source>
        <strain evidence="2 3">JCM30602</strain>
    </source>
</reference>
<sequence length="175" mass="18044">MTAPDRPGPSCGPGREAAASPGSTHPLFTIGYEGTTPDRLIETLREAGVTTLVDVRELPNSRRPGFAKRALSEALGRAGIGYRHLRALGTPPEGRAAAKAGRTAEMKRIFGARLAGTEAQAAVAALAVEAREGRVCLLCLEADPAQCHRSLVAEAVASPGDIAIVHLHAAGALPA</sequence>